<dbReference type="GO" id="GO:0000175">
    <property type="term" value="F:3'-5'-RNA exonuclease activity"/>
    <property type="evidence" value="ECO:0007669"/>
    <property type="project" value="TreeGrafter"/>
</dbReference>
<feature type="region of interest" description="Disordered" evidence="2">
    <location>
        <begin position="223"/>
        <end position="250"/>
    </location>
</feature>
<dbReference type="AlphaFoldDB" id="A0A976FG03"/>
<sequence length="727" mass="82504">MMRVQEFGRDECNTTALARLKRIINGCAFVAIDTEMGGISCQDTPRASVMDKIDERYAQYRQSAHEFPLVQFGLSIFTWDANARVFRVETYQFPLFPVFHDKGQDHSSASISGMDRRFLIQAKCLQYIRAHGFDLNVWIDRGIGHLSHFEQQQEPCKSALEQSAKPAILPKFDSTQPILKTKETQTFLNDIQMTLKQKLRAFKDSNKDGTVNKARYGQEFEKKRRNNKNSKKKNLKNESTRRLIDDKGEESQRIIQEQPKMHINGSDEDGLLELDTRTIDDLKQFLQTPVSNAQINDTICAYVTEPLAPFRRITLMQYLYKMFPDAVALDCQVDNIDDKDVIRNPWKRRIRIIFASSKHQRLALLQANQELEDDAIRERNLKLIGFTAVFDVIVGAKKPIIGHNMLLDLMQCYDKFHEPLPRQCAEFQFQLHAWLGVGGGVFDTKTLVDYAMKKVDAFATHLTHSTLENCYEVLSKHPFYGPEIQATPLSLEDNVSSPSQIPLQAHQAGYDAFMTGYVFLRVCSGLGVSNECIASLEKGSDGAEIISNAALETLRNALFVSHFVPTFVLHLPGPYPLPTRTPSRSRFLLMKLTRTRAAPALNAQSMSRNTSCPALKTFHIKHCVGWALNLQSATRLVHVHWTNHERVFIELPSVEAVEQLLAVRAQTKDCWGTTNDPMPSIGCVDLDRCPASSTHCTEKEEMNLLGHEGVNLDDKPPRKRKSSEMAQ</sequence>
<proteinExistence type="inferred from homology"/>
<dbReference type="OrthoDB" id="414075at2759"/>
<dbReference type="GO" id="GO:0003723">
    <property type="term" value="F:RNA binding"/>
    <property type="evidence" value="ECO:0007669"/>
    <property type="project" value="TreeGrafter"/>
</dbReference>
<dbReference type="InterPro" id="IPR036397">
    <property type="entry name" value="RNaseH_sf"/>
</dbReference>
<dbReference type="Gene3D" id="3.30.420.10">
    <property type="entry name" value="Ribonuclease H-like superfamily/Ribonuclease H"/>
    <property type="match status" value="2"/>
</dbReference>
<name>A0A976FG03_BRELC</name>
<reference evidence="3 4" key="1">
    <citation type="journal article" date="2021" name="Genome Biol.">
        <title>AFLAP: assembly-free linkage analysis pipeline using k-mers from genome sequencing data.</title>
        <authorList>
            <person name="Fletcher K."/>
            <person name="Zhang L."/>
            <person name="Gil J."/>
            <person name="Han R."/>
            <person name="Cavanaugh K."/>
            <person name="Michelmore R."/>
        </authorList>
    </citation>
    <scope>NUCLEOTIDE SEQUENCE [LARGE SCALE GENOMIC DNA]</scope>
    <source>
        <strain evidence="3 4">SF5</strain>
    </source>
</reference>
<protein>
    <submittedName>
        <fullName evidence="3">Uncharacterized protein</fullName>
    </submittedName>
</protein>
<comment type="caution">
    <text evidence="3">The sequence shown here is derived from an EMBL/GenBank/DDBJ whole genome shotgun (WGS) entry which is preliminary data.</text>
</comment>
<feature type="region of interest" description="Disordered" evidence="2">
    <location>
        <begin position="707"/>
        <end position="727"/>
    </location>
</feature>
<dbReference type="RefSeq" id="XP_067815445.1">
    <property type="nucleotide sequence ID" value="XM_067963521.1"/>
</dbReference>
<dbReference type="SUPFAM" id="SSF53098">
    <property type="entry name" value="Ribonuclease H-like"/>
    <property type="match status" value="1"/>
</dbReference>
<evidence type="ECO:0000313" key="4">
    <source>
        <dbReference type="Proteomes" id="UP000294530"/>
    </source>
</evidence>
<comment type="similarity">
    <text evidence="1">Belongs to the CAF1 family.</text>
</comment>
<keyword evidence="4" id="KW-1185">Reference proteome</keyword>
<evidence type="ECO:0000256" key="1">
    <source>
        <dbReference type="ARBA" id="ARBA00008372"/>
    </source>
</evidence>
<evidence type="ECO:0000313" key="3">
    <source>
        <dbReference type="EMBL" id="TDH65946.1"/>
    </source>
</evidence>
<accession>A0A976FG03</accession>
<dbReference type="Proteomes" id="UP000294530">
    <property type="component" value="Unassembled WGS sequence"/>
</dbReference>
<gene>
    <name evidence="3" type="ORF">CCR75_005440</name>
</gene>
<dbReference type="GeneID" id="94349192"/>
<organism evidence="3 4">
    <name type="scientific">Bremia lactucae</name>
    <name type="common">Lettuce downy mildew</name>
    <dbReference type="NCBI Taxonomy" id="4779"/>
    <lineage>
        <taxon>Eukaryota</taxon>
        <taxon>Sar</taxon>
        <taxon>Stramenopiles</taxon>
        <taxon>Oomycota</taxon>
        <taxon>Peronosporomycetes</taxon>
        <taxon>Peronosporales</taxon>
        <taxon>Peronosporaceae</taxon>
        <taxon>Bremia</taxon>
    </lineage>
</organism>
<dbReference type="Pfam" id="PF04857">
    <property type="entry name" value="CAF1"/>
    <property type="match status" value="1"/>
</dbReference>
<dbReference type="PANTHER" id="PTHR15092:SF22">
    <property type="entry name" value="POLY(A)-SPECIFIC RIBONUCLEASE PNLDC1"/>
    <property type="match status" value="1"/>
</dbReference>
<dbReference type="InterPro" id="IPR006941">
    <property type="entry name" value="RNase_CAF1"/>
</dbReference>
<dbReference type="EMBL" id="SHOA02000018">
    <property type="protein sequence ID" value="TDH65946.1"/>
    <property type="molecule type" value="Genomic_DNA"/>
</dbReference>
<feature type="compositionally biased region" description="Basic residues" evidence="2">
    <location>
        <begin position="223"/>
        <end position="234"/>
    </location>
</feature>
<dbReference type="InterPro" id="IPR012337">
    <property type="entry name" value="RNaseH-like_sf"/>
</dbReference>
<dbReference type="KEGG" id="blac:94349192"/>
<feature type="compositionally biased region" description="Basic and acidic residues" evidence="2">
    <location>
        <begin position="235"/>
        <end position="250"/>
    </location>
</feature>
<dbReference type="InterPro" id="IPR051181">
    <property type="entry name" value="CAF1_poly(A)_ribonucleases"/>
</dbReference>
<evidence type="ECO:0000256" key="2">
    <source>
        <dbReference type="SAM" id="MobiDB-lite"/>
    </source>
</evidence>
<dbReference type="PANTHER" id="PTHR15092">
    <property type="entry name" value="POLY A -SPECIFIC RIBONUCLEASE/TARGET OF EGR1, MEMBER 1"/>
    <property type="match status" value="1"/>
</dbReference>